<organism evidence="13">
    <name type="scientific">Salpingoeca rosetta (strain ATCC 50818 / BSB-021)</name>
    <dbReference type="NCBI Taxonomy" id="946362"/>
    <lineage>
        <taxon>Eukaryota</taxon>
        <taxon>Choanoflagellata</taxon>
        <taxon>Craspedida</taxon>
        <taxon>Salpingoecidae</taxon>
        <taxon>Salpingoeca</taxon>
    </lineage>
</organism>
<dbReference type="SMART" id="SM01087">
    <property type="entry name" value="COG6"/>
    <property type="match status" value="1"/>
</dbReference>
<dbReference type="EMBL" id="GL832968">
    <property type="protein sequence ID" value="EGD74395.1"/>
    <property type="molecule type" value="Genomic_DNA"/>
</dbReference>
<dbReference type="Pfam" id="PF20653">
    <property type="entry name" value="COG6_C"/>
    <property type="match status" value="1"/>
</dbReference>
<dbReference type="RefSeq" id="XP_004993295.1">
    <property type="nucleotide sequence ID" value="XM_004993238.1"/>
</dbReference>
<comment type="function">
    <text evidence="9">Required for normal Golgi function.</text>
</comment>
<gene>
    <name evidence="12" type="ORF">PTSG_06406</name>
</gene>
<name>F2UBY0_SALR5</name>
<dbReference type="GO" id="GO:0015031">
    <property type="term" value="P:protein transport"/>
    <property type="evidence" value="ECO:0007669"/>
    <property type="project" value="UniProtKB-KW"/>
</dbReference>
<dbReference type="InterPro" id="IPR048368">
    <property type="entry name" value="COG6_N"/>
</dbReference>
<feature type="domain" description="Conserved Oligomeric Golgi complex subunit 6 C-terminal" evidence="11">
    <location>
        <begin position="195"/>
        <end position="653"/>
    </location>
</feature>
<evidence type="ECO:0000313" key="13">
    <source>
        <dbReference type="Proteomes" id="UP000007799"/>
    </source>
</evidence>
<dbReference type="eggNOG" id="KOG3758">
    <property type="taxonomic scope" value="Eukaryota"/>
</dbReference>
<comment type="subunit">
    <text evidence="9">Component of the conserved oligomeric Golgi complex.</text>
</comment>
<dbReference type="Proteomes" id="UP000007799">
    <property type="component" value="Unassembled WGS sequence"/>
</dbReference>
<dbReference type="InParanoid" id="F2UBY0"/>
<reference evidence="12" key="1">
    <citation type="submission" date="2009-08" db="EMBL/GenBank/DDBJ databases">
        <title>Annotation of Salpingoeca rosetta.</title>
        <authorList>
            <consortium name="The Broad Institute Genome Sequencing Platform"/>
            <person name="Russ C."/>
            <person name="Cuomo C."/>
            <person name="Burger G."/>
            <person name="Gray M.W."/>
            <person name="Holland P.W.H."/>
            <person name="King N."/>
            <person name="Lang F.B.F."/>
            <person name="Roger A.J."/>
            <person name="Ruiz-Trillo I."/>
            <person name="Young S.K."/>
            <person name="Zeng Q."/>
            <person name="Gargeya S."/>
            <person name="Alvarado L."/>
            <person name="Berlin A."/>
            <person name="Chapman S.B."/>
            <person name="Chen Z."/>
            <person name="Freedman E."/>
            <person name="Gellesch M."/>
            <person name="Goldberg J."/>
            <person name="Griggs A."/>
            <person name="Gujja S."/>
            <person name="Heilman E."/>
            <person name="Heiman D."/>
            <person name="Howarth C."/>
            <person name="Mehta T."/>
            <person name="Neiman D."/>
            <person name="Pearson M."/>
            <person name="Roberts A."/>
            <person name="Saif S."/>
            <person name="Shea T."/>
            <person name="Shenoy N."/>
            <person name="Sisk P."/>
            <person name="Stolte C."/>
            <person name="Sykes S."/>
            <person name="White J."/>
            <person name="Yandava C."/>
            <person name="Haas B."/>
            <person name="Nusbaum C."/>
            <person name="Birren B."/>
        </authorList>
    </citation>
    <scope>NUCLEOTIDE SEQUENCE [LARGE SCALE GENOMIC DNA]</scope>
    <source>
        <strain evidence="12">ATCC 50818</strain>
    </source>
</reference>
<protein>
    <recommendedName>
        <fullName evidence="3 9">Conserved oligomeric Golgi complex subunit 6</fullName>
        <shortName evidence="9">COG complex subunit 6</shortName>
    </recommendedName>
    <alternativeName>
        <fullName evidence="8 9">Component of oligomeric Golgi complex 6</fullName>
    </alternativeName>
</protein>
<comment type="similarity">
    <text evidence="2 9">Belongs to the COG6 family.</text>
</comment>
<keyword evidence="6 9" id="KW-0333">Golgi apparatus</keyword>
<dbReference type="Pfam" id="PF06419">
    <property type="entry name" value="COG6_N"/>
    <property type="match status" value="1"/>
</dbReference>
<proteinExistence type="inferred from homology"/>
<keyword evidence="5 9" id="KW-0653">Protein transport</keyword>
<evidence type="ECO:0000256" key="2">
    <source>
        <dbReference type="ARBA" id="ARBA00011023"/>
    </source>
</evidence>
<evidence type="ECO:0000256" key="4">
    <source>
        <dbReference type="ARBA" id="ARBA00022448"/>
    </source>
</evidence>
<evidence type="ECO:0000256" key="7">
    <source>
        <dbReference type="ARBA" id="ARBA00023136"/>
    </source>
</evidence>
<dbReference type="GeneID" id="16073870"/>
<evidence type="ECO:0000256" key="5">
    <source>
        <dbReference type="ARBA" id="ARBA00022927"/>
    </source>
</evidence>
<evidence type="ECO:0000313" key="12">
    <source>
        <dbReference type="EMBL" id="EGD74395.1"/>
    </source>
</evidence>
<sequence>MSSEGGGGGHGSGAVSNSLTRKLNKILTSHDTLFTSSHAGIVAALHGLSDVFEAGNKRNDKQERQRLRSDIERNSIEVNRRFLDAFQEVQQKLETVEGKVHAMRDCCHDMTARLHKAQNETAELIKKTSALRQDKEKLQVRRAVLSLFLDRYQLRPEEQEALSGGRPLDASFFRAFERVKAIHAECTRLLRTNQQRAGLDIMDEMTALQEKGYERLYAWTQAACRGLTTQTVDRTQLLNRAFKALREREVLYKYSVNEYTTTRRQAVARGFVDALTRGGPNGTPKPLDLDSHDPILYVSGMLGWLHQAMASERDLIVRVIFSSSDDRQRASSSSSTAASTTEESVTSLMDEIMEGVCRPLRTRWEQVTSSHPPLVACYRIASTLLLYHSFTRDIVGEQSQLATLLQELHALTMDVFFKSLDRFADDLKQNIEIPPADLYPPTTVDRTLGMLQEILEAKATTAVDAPTTTDDTNRILRGMVDPLLQSCLLSAANLGPADMAAFMINCIYRMRSLLDTFDDTDERAEMLNAQVEAYVDTLVNEQAHFMTEASGLKGVLHAFQQWQHRGGEGAMAAQPGLDVQTTTGALRAFDGYLANASFGMIRQCDLLHSGAVRDRIRQLANTIFCNTVEEFRDACVAPTSDYPPGLVHFDRQTLEALL</sequence>
<dbReference type="PANTHER" id="PTHR21506:SF0">
    <property type="entry name" value="CONSERVED OLIGOMERIC GOLGI COMPLEX SUBUNIT 6"/>
    <property type="match status" value="1"/>
</dbReference>
<dbReference type="AlphaFoldDB" id="F2UBY0"/>
<evidence type="ECO:0000256" key="6">
    <source>
        <dbReference type="ARBA" id="ARBA00023034"/>
    </source>
</evidence>
<evidence type="ECO:0000259" key="10">
    <source>
        <dbReference type="Pfam" id="PF06419"/>
    </source>
</evidence>
<comment type="subcellular location">
    <subcellularLocation>
        <location evidence="1 9">Golgi apparatus membrane</location>
        <topology evidence="1 9">Peripheral membrane protein</topology>
    </subcellularLocation>
</comment>
<keyword evidence="7 9" id="KW-0472">Membrane</keyword>
<evidence type="ECO:0000256" key="3">
    <source>
        <dbReference type="ARBA" id="ARBA00020973"/>
    </source>
</evidence>
<dbReference type="OrthoDB" id="10266597at2759"/>
<evidence type="ECO:0000256" key="8">
    <source>
        <dbReference type="ARBA" id="ARBA00031348"/>
    </source>
</evidence>
<keyword evidence="13" id="KW-1185">Reference proteome</keyword>
<dbReference type="GO" id="GO:0000139">
    <property type="term" value="C:Golgi membrane"/>
    <property type="evidence" value="ECO:0007669"/>
    <property type="project" value="UniProtKB-SubCell"/>
</dbReference>
<dbReference type="KEGG" id="sre:PTSG_06406"/>
<dbReference type="GO" id="GO:0017119">
    <property type="term" value="C:Golgi transport complex"/>
    <property type="evidence" value="ECO:0007669"/>
    <property type="project" value="UniProtKB-UniRule"/>
</dbReference>
<dbReference type="STRING" id="946362.F2UBY0"/>
<evidence type="ECO:0000256" key="1">
    <source>
        <dbReference type="ARBA" id="ARBA00004395"/>
    </source>
</evidence>
<keyword evidence="4 9" id="KW-0813">Transport</keyword>
<dbReference type="OMA" id="HSCLDFF"/>
<dbReference type="FunCoup" id="F2UBY0">
    <property type="interactions" value="910"/>
</dbReference>
<dbReference type="InterPro" id="IPR010490">
    <property type="entry name" value="COG6"/>
</dbReference>
<dbReference type="InterPro" id="IPR048369">
    <property type="entry name" value="COG6_C"/>
</dbReference>
<feature type="domain" description="Conserved oligomeric complex COG6 N-terminal" evidence="10">
    <location>
        <begin position="57"/>
        <end position="164"/>
    </location>
</feature>
<accession>F2UBY0</accession>
<dbReference type="GO" id="GO:0006891">
    <property type="term" value="P:intra-Golgi vesicle-mediated transport"/>
    <property type="evidence" value="ECO:0007669"/>
    <property type="project" value="UniProtKB-UniRule"/>
</dbReference>
<dbReference type="PANTHER" id="PTHR21506">
    <property type="entry name" value="COMPONENT OF OLIGOMERIC GOLGI COMPLEX 6"/>
    <property type="match status" value="1"/>
</dbReference>
<evidence type="ECO:0000259" key="11">
    <source>
        <dbReference type="Pfam" id="PF20653"/>
    </source>
</evidence>
<evidence type="ECO:0000256" key="9">
    <source>
        <dbReference type="RuleBase" id="RU365075"/>
    </source>
</evidence>